<accession>A0A9P7EI17</accession>
<dbReference type="PANTHER" id="PTHR12840:SF1">
    <property type="entry name" value="NADH DEHYDROGENASE [UBIQUINONE] 1 BETA SUBCOMPLEX SUBUNIT 8, MITOCHONDRIAL"/>
    <property type="match status" value="1"/>
</dbReference>
<sequence>MNGSAVVSGVLNVISGGLDGSLIGVVSKRHLKLSPLLWRAYATPATFKPQEKDPQLGDYPDLPWISNQELPARGWWDQQMRRNFGDPIQEYDEVLSMWGPDTPPVPPHKALFQLSLAISAFVGFGFLCKYTLVPERPTVPREYPYSGLVRELGGLEENKAREETEEIDE</sequence>
<proteinExistence type="predicted"/>
<keyword evidence="1" id="KW-1133">Transmembrane helix</keyword>
<gene>
    <name evidence="2" type="ORF">BJ212DRAFT_1445184</name>
</gene>
<evidence type="ECO:0000313" key="3">
    <source>
        <dbReference type="Proteomes" id="UP000807769"/>
    </source>
</evidence>
<name>A0A9P7EI17_9AGAM</name>
<reference evidence="2" key="1">
    <citation type="journal article" date="2020" name="New Phytol.">
        <title>Comparative genomics reveals dynamic genome evolution in host specialist ectomycorrhizal fungi.</title>
        <authorList>
            <person name="Lofgren L.A."/>
            <person name="Nguyen N.H."/>
            <person name="Vilgalys R."/>
            <person name="Ruytinx J."/>
            <person name="Liao H.L."/>
            <person name="Branco S."/>
            <person name="Kuo A."/>
            <person name="LaButti K."/>
            <person name="Lipzen A."/>
            <person name="Andreopoulos W."/>
            <person name="Pangilinan J."/>
            <person name="Riley R."/>
            <person name="Hundley H."/>
            <person name="Na H."/>
            <person name="Barry K."/>
            <person name="Grigoriev I.V."/>
            <person name="Stajich J.E."/>
            <person name="Kennedy P.G."/>
        </authorList>
    </citation>
    <scope>NUCLEOTIDE SEQUENCE</scope>
    <source>
        <strain evidence="2">MN1</strain>
    </source>
</reference>
<dbReference type="GeneID" id="64632081"/>
<evidence type="ECO:0000256" key="1">
    <source>
        <dbReference type="SAM" id="Phobius"/>
    </source>
</evidence>
<keyword evidence="1" id="KW-0812">Transmembrane</keyword>
<dbReference type="AlphaFoldDB" id="A0A9P7EI17"/>
<dbReference type="EMBL" id="JABBWG010000006">
    <property type="protein sequence ID" value="KAG1821642.1"/>
    <property type="molecule type" value="Genomic_DNA"/>
</dbReference>
<organism evidence="2 3">
    <name type="scientific">Suillus subaureus</name>
    <dbReference type="NCBI Taxonomy" id="48587"/>
    <lineage>
        <taxon>Eukaryota</taxon>
        <taxon>Fungi</taxon>
        <taxon>Dikarya</taxon>
        <taxon>Basidiomycota</taxon>
        <taxon>Agaricomycotina</taxon>
        <taxon>Agaricomycetes</taxon>
        <taxon>Agaricomycetidae</taxon>
        <taxon>Boletales</taxon>
        <taxon>Suillineae</taxon>
        <taxon>Suillaceae</taxon>
        <taxon>Suillus</taxon>
    </lineage>
</organism>
<dbReference type="Proteomes" id="UP000807769">
    <property type="component" value="Unassembled WGS sequence"/>
</dbReference>
<dbReference type="RefSeq" id="XP_041196382.1">
    <property type="nucleotide sequence ID" value="XM_041338065.1"/>
</dbReference>
<comment type="caution">
    <text evidence="2">The sequence shown here is derived from an EMBL/GenBank/DDBJ whole genome shotgun (WGS) entry which is preliminary data.</text>
</comment>
<dbReference type="Pfam" id="PF05821">
    <property type="entry name" value="NDUF_B8"/>
    <property type="match status" value="1"/>
</dbReference>
<dbReference type="GO" id="GO:0005739">
    <property type="term" value="C:mitochondrion"/>
    <property type="evidence" value="ECO:0007669"/>
    <property type="project" value="InterPro"/>
</dbReference>
<dbReference type="OrthoDB" id="2014058at2759"/>
<protein>
    <submittedName>
        <fullName evidence="2">Ndufb8, NADH dehydrogenase 19kDa subunit</fullName>
    </submittedName>
</protein>
<evidence type="ECO:0000313" key="2">
    <source>
        <dbReference type="EMBL" id="KAG1821642.1"/>
    </source>
</evidence>
<keyword evidence="3" id="KW-1185">Reference proteome</keyword>
<feature type="transmembrane region" description="Helical" evidence="1">
    <location>
        <begin position="110"/>
        <end position="132"/>
    </location>
</feature>
<keyword evidence="1" id="KW-0472">Membrane</keyword>
<dbReference type="PANTHER" id="PTHR12840">
    <property type="entry name" value="NADH-UBIQUINONE OXIDOREDUCTASE ASHI SUBUNIT"/>
    <property type="match status" value="1"/>
</dbReference>
<dbReference type="InterPro" id="IPR008699">
    <property type="entry name" value="NDUFB8"/>
</dbReference>